<dbReference type="GO" id="GO:0010150">
    <property type="term" value="P:leaf senescence"/>
    <property type="evidence" value="ECO:0007669"/>
    <property type="project" value="InterPro"/>
</dbReference>
<dbReference type="GO" id="GO:0009631">
    <property type="term" value="P:cold acclimation"/>
    <property type="evidence" value="ECO:0007669"/>
    <property type="project" value="InterPro"/>
</dbReference>
<dbReference type="GO" id="GO:0048364">
    <property type="term" value="P:root development"/>
    <property type="evidence" value="ECO:0007669"/>
    <property type="project" value="InterPro"/>
</dbReference>
<protein>
    <submittedName>
        <fullName evidence="1">Mediator of RNA polymerase II transcription subunit 32</fullName>
    </submittedName>
</protein>
<evidence type="ECO:0000313" key="1">
    <source>
        <dbReference type="EMBL" id="GEU47637.1"/>
    </source>
</evidence>
<dbReference type="PANTHER" id="PTHR35989">
    <property type="entry name" value="MEDIATOR OF RNA POLYMERASE II TRANSCRIPTION SUBUNIT 32"/>
    <property type="match status" value="1"/>
</dbReference>
<comment type="caution">
    <text evidence="1">The sequence shown here is derived from an EMBL/GenBank/DDBJ whole genome shotgun (WGS) entry which is preliminary data.</text>
</comment>
<dbReference type="GO" id="GO:0016592">
    <property type="term" value="C:mediator complex"/>
    <property type="evidence" value="ECO:0007669"/>
    <property type="project" value="InterPro"/>
</dbReference>
<reference evidence="1" key="1">
    <citation type="journal article" date="2019" name="Sci. Rep.">
        <title>Draft genome of Tanacetum cinerariifolium, the natural source of mosquito coil.</title>
        <authorList>
            <person name="Yamashiro T."/>
            <person name="Shiraishi A."/>
            <person name="Satake H."/>
            <person name="Nakayama K."/>
        </authorList>
    </citation>
    <scope>NUCLEOTIDE SEQUENCE</scope>
</reference>
<dbReference type="GO" id="GO:0006355">
    <property type="term" value="P:regulation of DNA-templated transcription"/>
    <property type="evidence" value="ECO:0007669"/>
    <property type="project" value="InterPro"/>
</dbReference>
<dbReference type="AlphaFoldDB" id="A0A6L2KFY9"/>
<dbReference type="PANTHER" id="PTHR35989:SF1">
    <property type="entry name" value="MEDIATOR OF RNA POLYMERASE II TRANSCRIPTION SUBUNIT 32"/>
    <property type="match status" value="1"/>
</dbReference>
<organism evidence="1">
    <name type="scientific">Tanacetum cinerariifolium</name>
    <name type="common">Dalmatian daisy</name>
    <name type="synonym">Chrysanthemum cinerariifolium</name>
    <dbReference type="NCBI Taxonomy" id="118510"/>
    <lineage>
        <taxon>Eukaryota</taxon>
        <taxon>Viridiplantae</taxon>
        <taxon>Streptophyta</taxon>
        <taxon>Embryophyta</taxon>
        <taxon>Tracheophyta</taxon>
        <taxon>Spermatophyta</taxon>
        <taxon>Magnoliopsida</taxon>
        <taxon>eudicotyledons</taxon>
        <taxon>Gunneridae</taxon>
        <taxon>Pentapetalae</taxon>
        <taxon>asterids</taxon>
        <taxon>campanulids</taxon>
        <taxon>Asterales</taxon>
        <taxon>Asteraceae</taxon>
        <taxon>Asteroideae</taxon>
        <taxon>Anthemideae</taxon>
        <taxon>Anthemidinae</taxon>
        <taxon>Tanacetum</taxon>
    </lineage>
</organism>
<dbReference type="EMBL" id="BKCJ010002300">
    <property type="protein sequence ID" value="GEU47637.1"/>
    <property type="molecule type" value="Genomic_DNA"/>
</dbReference>
<dbReference type="InterPro" id="IPR033244">
    <property type="entry name" value="MED32"/>
</dbReference>
<accession>A0A6L2KFY9</accession>
<proteinExistence type="predicted"/>
<sequence>MDTIIDAMNNAYQDLINAVANTLEAIEASSGQVAPATDAGHENLKQRWKLFRAACDQAESSFEFVKLIGTDESSCSFAGN</sequence>
<gene>
    <name evidence="1" type="ORF">Tci_019615</name>
</gene>
<name>A0A6L2KFY9_TANCI</name>